<reference evidence="1 2" key="1">
    <citation type="submission" date="2020-03" db="EMBL/GenBank/DDBJ databases">
        <title>Cyclobacterium plantarum sp. nov., a marine bacterium isolated from a coastal-marine wetland.</title>
        <authorList>
            <person name="Sanchez-Porro C."/>
            <person name="Ventosa A."/>
            <person name="Amoozegar M."/>
        </authorList>
    </citation>
    <scope>NUCLEOTIDE SEQUENCE [LARGE SCALE GENOMIC DNA]</scope>
    <source>
        <strain evidence="1 2">GBPx2</strain>
    </source>
</reference>
<evidence type="ECO:0000313" key="2">
    <source>
        <dbReference type="Proteomes" id="UP000649799"/>
    </source>
</evidence>
<proteinExistence type="predicted"/>
<accession>A0ABX0H7M1</accession>
<keyword evidence="2" id="KW-1185">Reference proteome</keyword>
<comment type="caution">
    <text evidence="1">The sequence shown here is derived from an EMBL/GenBank/DDBJ whole genome shotgun (WGS) entry which is preliminary data.</text>
</comment>
<dbReference type="Proteomes" id="UP000649799">
    <property type="component" value="Unassembled WGS sequence"/>
</dbReference>
<dbReference type="EMBL" id="JAANYN010000002">
    <property type="protein sequence ID" value="NHE56417.1"/>
    <property type="molecule type" value="Genomic_DNA"/>
</dbReference>
<dbReference type="RefSeq" id="WP_166144237.1">
    <property type="nucleotide sequence ID" value="NZ_JAANYN010000002.1"/>
</dbReference>
<sequence>MNVNVKYKLTIDATVNVDHLKFATKGINKWQDHTSEGYEGRLERLPADADLDIDLLMTGPAGKWKLEVYVRILNYYGNEIDKYRPLNDNGTSLFTNDISIKNSLLGSFLINWQG</sequence>
<name>A0ABX0H7M1_9BACT</name>
<organism evidence="1 2">
    <name type="scientific">Cyclobacterium plantarum</name>
    <dbReference type="NCBI Taxonomy" id="2716263"/>
    <lineage>
        <taxon>Bacteria</taxon>
        <taxon>Pseudomonadati</taxon>
        <taxon>Bacteroidota</taxon>
        <taxon>Cytophagia</taxon>
        <taxon>Cytophagales</taxon>
        <taxon>Cyclobacteriaceae</taxon>
        <taxon>Cyclobacterium</taxon>
    </lineage>
</organism>
<gene>
    <name evidence="1" type="ORF">G9Q97_06275</name>
</gene>
<evidence type="ECO:0000313" key="1">
    <source>
        <dbReference type="EMBL" id="NHE56417.1"/>
    </source>
</evidence>
<protein>
    <submittedName>
        <fullName evidence="1">Uncharacterized protein</fullName>
    </submittedName>
</protein>